<dbReference type="NCBIfam" id="TIGR03026">
    <property type="entry name" value="NDP-sugDHase"/>
    <property type="match status" value="1"/>
</dbReference>
<dbReference type="InterPro" id="IPR036291">
    <property type="entry name" value="NAD(P)-bd_dom_sf"/>
</dbReference>
<evidence type="ECO:0000313" key="10">
    <source>
        <dbReference type="EMBL" id="XAD52651.1"/>
    </source>
</evidence>
<dbReference type="PANTHER" id="PTHR43750:SF3">
    <property type="entry name" value="UDP-GLUCOSE 6-DEHYDROGENASE TUAD"/>
    <property type="match status" value="1"/>
</dbReference>
<protein>
    <recommendedName>
        <fullName evidence="4 8">UDP-glucose 6-dehydrogenase</fullName>
        <ecNumber evidence="3 8">1.1.1.22</ecNumber>
    </recommendedName>
</protein>
<keyword evidence="11" id="KW-1185">Reference proteome</keyword>
<sequence length="471" mass="51547">MRITIFGTGYVGLVTGTCLAEAGHEVMCMDVDSNKINGLMNGIVPIYEPGLEALVKQNVAEERLLFTADPAEAVGFGTLQFIAVGTPPDEDGSADLKYVLSVADTIAEHMQEYKLIIDKSTVPVGTADRVSEAIAQRLHQRDVDIPFDVCSNPEFLKEGSAVEDFSQGARIVIGCDSPRVEPLMRECYAPYNRRQEKLMFMDIRSAELTKYAANAMLATKISFMNEISNLAERLGADVENVRRGIGSDPRIGYSFIYPGCGYGGSCFPKDVQALARTATDVGYEAQLLNAVESVNYRQKASLFTKLSQALDGDLEGKTIAVWGLAFKPNTDDMREAPSRELMEAIWAAGGKVRAYDPEAMQECRRLYGERDDLALAKRRDDTLEGADALVICTEWKAFRTVDFRRLREQLTTPAIIDGRNLFNPESVRAAGLLYFAVGRADSLRIPLSGGDSASAPLSRIGQDGPSVAYTL</sequence>
<comment type="catalytic activity">
    <reaction evidence="7 8">
        <text>UDP-alpha-D-glucose + 2 NAD(+) + H2O = UDP-alpha-D-glucuronate + 2 NADH + 3 H(+)</text>
        <dbReference type="Rhea" id="RHEA:23596"/>
        <dbReference type="ChEBI" id="CHEBI:15377"/>
        <dbReference type="ChEBI" id="CHEBI:15378"/>
        <dbReference type="ChEBI" id="CHEBI:57540"/>
        <dbReference type="ChEBI" id="CHEBI:57945"/>
        <dbReference type="ChEBI" id="CHEBI:58052"/>
        <dbReference type="ChEBI" id="CHEBI:58885"/>
        <dbReference type="EC" id="1.1.1.22"/>
    </reaction>
</comment>
<evidence type="ECO:0000256" key="8">
    <source>
        <dbReference type="PIRNR" id="PIRNR000124"/>
    </source>
</evidence>
<dbReference type="InterPro" id="IPR008927">
    <property type="entry name" value="6-PGluconate_DH-like_C_sf"/>
</dbReference>
<reference evidence="10 11" key="1">
    <citation type="submission" date="2024-04" db="EMBL/GenBank/DDBJ databases">
        <title>Salinicola lusitanus LLJ914,a marine bacterium isolated from the Okinawa Trough.</title>
        <authorList>
            <person name="Li J."/>
        </authorList>
    </citation>
    <scope>NUCLEOTIDE SEQUENCE [LARGE SCALE GENOMIC DNA]</scope>
    <source>
        <strain evidence="10 11">LLJ914</strain>
    </source>
</reference>
<dbReference type="SUPFAM" id="SSF52413">
    <property type="entry name" value="UDP-glucose/GDP-mannose dehydrogenase C-terminal domain"/>
    <property type="match status" value="1"/>
</dbReference>
<comment type="similarity">
    <text evidence="2 8">Belongs to the UDP-glucose/GDP-mannose dehydrogenase family.</text>
</comment>
<dbReference type="EMBL" id="CP151919">
    <property type="protein sequence ID" value="XAD52651.1"/>
    <property type="molecule type" value="Genomic_DNA"/>
</dbReference>
<dbReference type="InterPro" id="IPR001732">
    <property type="entry name" value="UDP-Glc/GDP-Man_DH_N"/>
</dbReference>
<evidence type="ECO:0000256" key="1">
    <source>
        <dbReference type="ARBA" id="ARBA00004701"/>
    </source>
</evidence>
<dbReference type="InterPro" id="IPR014027">
    <property type="entry name" value="UDP-Glc/GDP-Man_DH_C"/>
</dbReference>
<dbReference type="InterPro" id="IPR036220">
    <property type="entry name" value="UDP-Glc/GDP-Man_DH_C_sf"/>
</dbReference>
<dbReference type="Pfam" id="PF00984">
    <property type="entry name" value="UDPG_MGDP_dh"/>
    <property type="match status" value="1"/>
</dbReference>
<dbReference type="InterPro" id="IPR014026">
    <property type="entry name" value="UDP-Glc/GDP-Man_DH_dimer"/>
</dbReference>
<dbReference type="Pfam" id="PF03721">
    <property type="entry name" value="UDPG_MGDP_dh_N"/>
    <property type="match status" value="1"/>
</dbReference>
<proteinExistence type="inferred from homology"/>
<evidence type="ECO:0000256" key="3">
    <source>
        <dbReference type="ARBA" id="ARBA00012954"/>
    </source>
</evidence>
<evidence type="ECO:0000313" key="11">
    <source>
        <dbReference type="Proteomes" id="UP001453229"/>
    </source>
</evidence>
<evidence type="ECO:0000256" key="2">
    <source>
        <dbReference type="ARBA" id="ARBA00006601"/>
    </source>
</evidence>
<dbReference type="SMART" id="SM00984">
    <property type="entry name" value="UDPG_MGDP_dh_C"/>
    <property type="match status" value="1"/>
</dbReference>
<dbReference type="Proteomes" id="UP001453229">
    <property type="component" value="Chromosome"/>
</dbReference>
<feature type="domain" description="UDP-glucose/GDP-mannose dehydrogenase C-terminal" evidence="9">
    <location>
        <begin position="320"/>
        <end position="424"/>
    </location>
</feature>
<keyword evidence="6 8" id="KW-0520">NAD</keyword>
<dbReference type="Gene3D" id="3.40.50.720">
    <property type="entry name" value="NAD(P)-binding Rossmann-like Domain"/>
    <property type="match status" value="2"/>
</dbReference>
<dbReference type="Gene3D" id="1.20.5.100">
    <property type="entry name" value="Cytochrome c1, transmembrane anchor, C-terminal"/>
    <property type="match status" value="1"/>
</dbReference>
<dbReference type="PIRSF" id="PIRSF500134">
    <property type="entry name" value="UDPglc_DH_bac"/>
    <property type="match status" value="1"/>
</dbReference>
<dbReference type="SUPFAM" id="SSF48179">
    <property type="entry name" value="6-phosphogluconate dehydrogenase C-terminal domain-like"/>
    <property type="match status" value="1"/>
</dbReference>
<gene>
    <name evidence="10" type="ORF">AAGT95_12420</name>
</gene>
<dbReference type="EC" id="1.1.1.22" evidence="3 8"/>
<comment type="pathway">
    <text evidence="1">Nucleotide-sugar biosynthesis; UDP-alpha-D-glucuronate biosynthesis; UDP-alpha-D-glucuronate from UDP-alpha-D-glucose: step 1/1.</text>
</comment>
<evidence type="ECO:0000256" key="6">
    <source>
        <dbReference type="ARBA" id="ARBA00023027"/>
    </source>
</evidence>
<dbReference type="PANTHER" id="PTHR43750">
    <property type="entry name" value="UDP-GLUCOSE 6-DEHYDROGENASE TUAD"/>
    <property type="match status" value="1"/>
</dbReference>
<evidence type="ECO:0000256" key="7">
    <source>
        <dbReference type="ARBA" id="ARBA00047473"/>
    </source>
</evidence>
<dbReference type="InterPro" id="IPR028357">
    <property type="entry name" value="UDPglc_DH_bac"/>
</dbReference>
<name>A0ABZ3CNE6_9GAMM</name>
<dbReference type="SUPFAM" id="SSF51735">
    <property type="entry name" value="NAD(P)-binding Rossmann-fold domains"/>
    <property type="match status" value="1"/>
</dbReference>
<dbReference type="Pfam" id="PF03720">
    <property type="entry name" value="UDPG_MGDP_dh_C"/>
    <property type="match status" value="1"/>
</dbReference>
<keyword evidence="5 8" id="KW-0560">Oxidoreductase</keyword>
<organism evidence="10 11">
    <name type="scientific">Salinicola lusitanus</name>
    <dbReference type="NCBI Taxonomy" id="1949085"/>
    <lineage>
        <taxon>Bacteria</taxon>
        <taxon>Pseudomonadati</taxon>
        <taxon>Pseudomonadota</taxon>
        <taxon>Gammaproteobacteria</taxon>
        <taxon>Oceanospirillales</taxon>
        <taxon>Halomonadaceae</taxon>
        <taxon>Salinicola</taxon>
    </lineage>
</organism>
<evidence type="ECO:0000256" key="5">
    <source>
        <dbReference type="ARBA" id="ARBA00023002"/>
    </source>
</evidence>
<accession>A0ABZ3CNE6</accession>
<dbReference type="RefSeq" id="WP_342593981.1">
    <property type="nucleotide sequence ID" value="NZ_CP151919.1"/>
</dbReference>
<dbReference type="InterPro" id="IPR017476">
    <property type="entry name" value="UDP-Glc/GDP-Man"/>
</dbReference>
<evidence type="ECO:0000256" key="4">
    <source>
        <dbReference type="ARBA" id="ARBA00015132"/>
    </source>
</evidence>
<dbReference type="GO" id="GO:0016491">
    <property type="term" value="F:oxidoreductase activity"/>
    <property type="evidence" value="ECO:0007669"/>
    <property type="project" value="UniProtKB-KW"/>
</dbReference>
<evidence type="ECO:0000259" key="9">
    <source>
        <dbReference type="SMART" id="SM00984"/>
    </source>
</evidence>
<dbReference type="PIRSF" id="PIRSF000124">
    <property type="entry name" value="UDPglc_GDPman_dh"/>
    <property type="match status" value="1"/>
</dbReference>